<dbReference type="PANTHER" id="PTHR11772:SF46">
    <property type="entry name" value="ASPARAGINE SYNTHETASE DOMAIN-CONTAINING PROTEIN"/>
    <property type="match status" value="1"/>
</dbReference>
<evidence type="ECO:0000256" key="1">
    <source>
        <dbReference type="ARBA" id="ARBA00022741"/>
    </source>
</evidence>
<dbReference type="CDD" id="cd01991">
    <property type="entry name" value="Asn_synthase_B_C"/>
    <property type="match status" value="1"/>
</dbReference>
<dbReference type="EMBL" id="VJMJ01000243">
    <property type="protein sequence ID" value="KAF0725352.1"/>
    <property type="molecule type" value="Genomic_DNA"/>
</dbReference>
<protein>
    <recommendedName>
        <fullName evidence="3">Asparagine synthetase domain-containing protein</fullName>
    </recommendedName>
</protein>
<dbReference type="VEuPathDB" id="FungiDB:AeMF1_010162"/>
<proteinExistence type="predicted"/>
<dbReference type="InterPro" id="IPR014729">
    <property type="entry name" value="Rossmann-like_a/b/a_fold"/>
</dbReference>
<name>A0A6G0WDD9_9STRA</name>
<dbReference type="InterPro" id="IPR050795">
    <property type="entry name" value="Asn_Synthetase"/>
</dbReference>
<sequence>MMDFVADPDAVFEQHGRAAEARRVLLEAMNATPPDATAILLSGGLDTAIIAQAPSRHRFSTAITVSCGQDANSPAHDLPYAKAIAMKESLEHHIVSIPDTLAAMDPGSQGALHLAIQTLQTFDPMELRGGVAVAMALLKAKALGMTAVVTGDGADEMFAGYSFLVDQPPEKLQAWRDRAAQHMKFCATTLGAALGISVYQPYIQPNVIAFALTCTKDDLVGSHDGIRHGKFVLRAAFPEAHSRWRAKIPLETGAGLTPVGTMFQERAQDFEQEKQRVFEEDAIVLRDAEHLHYYKVFRSLFASKGDDGILRWTCKAVRFGSDPCIQCGFQLERPDQLFCKTCGAWPARST</sequence>
<dbReference type="PANTHER" id="PTHR11772">
    <property type="entry name" value="ASPARAGINE SYNTHETASE"/>
    <property type="match status" value="1"/>
</dbReference>
<dbReference type="Proteomes" id="UP000481153">
    <property type="component" value="Unassembled WGS sequence"/>
</dbReference>
<dbReference type="AlphaFoldDB" id="A0A6G0WDD9"/>
<dbReference type="InterPro" id="IPR001962">
    <property type="entry name" value="Asn_synthase"/>
</dbReference>
<dbReference type="Pfam" id="PF00733">
    <property type="entry name" value="Asn_synthase"/>
    <property type="match status" value="1"/>
</dbReference>
<comment type="caution">
    <text evidence="4">The sequence shown here is derived from an EMBL/GenBank/DDBJ whole genome shotgun (WGS) entry which is preliminary data.</text>
</comment>
<dbReference type="SUPFAM" id="SSF52402">
    <property type="entry name" value="Adenine nucleotide alpha hydrolases-like"/>
    <property type="match status" value="1"/>
</dbReference>
<accession>A0A6G0WDD9</accession>
<keyword evidence="1" id="KW-0547">Nucleotide-binding</keyword>
<evidence type="ECO:0000259" key="3">
    <source>
        <dbReference type="Pfam" id="PF00733"/>
    </source>
</evidence>
<evidence type="ECO:0000256" key="2">
    <source>
        <dbReference type="ARBA" id="ARBA00022840"/>
    </source>
</evidence>
<evidence type="ECO:0000313" key="4">
    <source>
        <dbReference type="EMBL" id="KAF0725352.1"/>
    </source>
</evidence>
<dbReference type="GO" id="GO:0004066">
    <property type="term" value="F:asparagine synthase (glutamine-hydrolyzing) activity"/>
    <property type="evidence" value="ECO:0007669"/>
    <property type="project" value="InterPro"/>
</dbReference>
<reference evidence="4 5" key="1">
    <citation type="submission" date="2019-07" db="EMBL/GenBank/DDBJ databases">
        <title>Genomics analysis of Aphanomyces spp. identifies a new class of oomycete effector associated with host adaptation.</title>
        <authorList>
            <person name="Gaulin E."/>
        </authorList>
    </citation>
    <scope>NUCLEOTIDE SEQUENCE [LARGE SCALE GENOMIC DNA]</scope>
    <source>
        <strain evidence="4 5">ATCC 201684</strain>
    </source>
</reference>
<dbReference type="Gene3D" id="3.40.50.620">
    <property type="entry name" value="HUPs"/>
    <property type="match status" value="1"/>
</dbReference>
<dbReference type="GO" id="GO:0006529">
    <property type="term" value="P:asparagine biosynthetic process"/>
    <property type="evidence" value="ECO:0007669"/>
    <property type="project" value="InterPro"/>
</dbReference>
<keyword evidence="5" id="KW-1185">Reference proteome</keyword>
<feature type="domain" description="Asparagine synthetase" evidence="3">
    <location>
        <begin position="38"/>
        <end position="168"/>
    </location>
</feature>
<dbReference type="GO" id="GO:0005829">
    <property type="term" value="C:cytosol"/>
    <property type="evidence" value="ECO:0007669"/>
    <property type="project" value="TreeGrafter"/>
</dbReference>
<dbReference type="GO" id="GO:0005524">
    <property type="term" value="F:ATP binding"/>
    <property type="evidence" value="ECO:0007669"/>
    <property type="project" value="UniProtKB-KW"/>
</dbReference>
<evidence type="ECO:0000313" key="5">
    <source>
        <dbReference type="Proteomes" id="UP000481153"/>
    </source>
</evidence>
<keyword evidence="2" id="KW-0067">ATP-binding</keyword>
<gene>
    <name evidence="4" type="ORF">Ae201684_016124</name>
</gene>
<organism evidence="4 5">
    <name type="scientific">Aphanomyces euteiches</name>
    <dbReference type="NCBI Taxonomy" id="100861"/>
    <lineage>
        <taxon>Eukaryota</taxon>
        <taxon>Sar</taxon>
        <taxon>Stramenopiles</taxon>
        <taxon>Oomycota</taxon>
        <taxon>Saprolegniomycetes</taxon>
        <taxon>Saprolegniales</taxon>
        <taxon>Verrucalvaceae</taxon>
        <taxon>Aphanomyces</taxon>
    </lineage>
</organism>